<accession>A0AAU7ZSV0</accession>
<evidence type="ECO:0000259" key="3">
    <source>
        <dbReference type="PROSITE" id="PS50043"/>
    </source>
</evidence>
<proteinExistence type="predicted"/>
<dbReference type="PANTHER" id="PTHR43214">
    <property type="entry name" value="TWO-COMPONENT RESPONSE REGULATOR"/>
    <property type="match status" value="1"/>
</dbReference>
<dbReference type="GO" id="GO:0000160">
    <property type="term" value="P:phosphorelay signal transduction system"/>
    <property type="evidence" value="ECO:0007669"/>
    <property type="project" value="InterPro"/>
</dbReference>
<dbReference type="EMBL" id="CP132942">
    <property type="protein sequence ID" value="XCB34002.1"/>
    <property type="molecule type" value="Genomic_DNA"/>
</dbReference>
<dbReference type="RefSeq" id="WP_353064845.1">
    <property type="nucleotide sequence ID" value="NZ_CP132942.1"/>
</dbReference>
<reference evidence="5" key="1">
    <citation type="submission" date="2023-08" db="EMBL/GenBank/DDBJ databases">
        <authorList>
            <person name="Messyasz A."/>
            <person name="Mannisto M.K."/>
            <person name="Kerkhof L.J."/>
            <person name="Haggblom M."/>
        </authorList>
    </citation>
    <scope>NUCLEOTIDE SEQUENCE</scope>
    <source>
        <strain evidence="5">X5P6</strain>
    </source>
</reference>
<organism evidence="5">
    <name type="scientific">Tunturiibacter psychrotolerans</name>
    <dbReference type="NCBI Taxonomy" id="3069686"/>
    <lineage>
        <taxon>Bacteria</taxon>
        <taxon>Pseudomonadati</taxon>
        <taxon>Acidobacteriota</taxon>
        <taxon>Terriglobia</taxon>
        <taxon>Terriglobales</taxon>
        <taxon>Acidobacteriaceae</taxon>
        <taxon>Tunturiibacter</taxon>
    </lineage>
</organism>
<feature type="domain" description="HTH luxR-type" evidence="3">
    <location>
        <begin position="137"/>
        <end position="202"/>
    </location>
</feature>
<dbReference type="Pfam" id="PF00072">
    <property type="entry name" value="Response_reg"/>
    <property type="match status" value="1"/>
</dbReference>
<dbReference type="GO" id="GO:0006355">
    <property type="term" value="P:regulation of DNA-templated transcription"/>
    <property type="evidence" value="ECO:0007669"/>
    <property type="project" value="InterPro"/>
</dbReference>
<dbReference type="InterPro" id="IPR000792">
    <property type="entry name" value="Tscrpt_reg_LuxR_C"/>
</dbReference>
<dbReference type="Pfam" id="PF00196">
    <property type="entry name" value="GerE"/>
    <property type="match status" value="1"/>
</dbReference>
<dbReference type="CDD" id="cd06170">
    <property type="entry name" value="LuxR_C_like"/>
    <property type="match status" value="1"/>
</dbReference>
<feature type="domain" description="Response regulatory" evidence="4">
    <location>
        <begin position="6"/>
        <end position="122"/>
    </location>
</feature>
<dbReference type="KEGG" id="tpsc:RBB77_03665"/>
<reference evidence="5" key="2">
    <citation type="journal article" date="2024" name="Environ. Microbiol.">
        <title>Genome analysis and description of Tunturibacter gen. nov. expands the diversity of Terriglobia in tundra soils.</title>
        <authorList>
            <person name="Messyasz A."/>
            <person name="Mannisto M.K."/>
            <person name="Kerkhof L.J."/>
            <person name="Haggblom M.M."/>
        </authorList>
    </citation>
    <scope>NUCLEOTIDE SEQUENCE</scope>
    <source>
        <strain evidence="5">X5P6</strain>
    </source>
</reference>
<keyword evidence="2" id="KW-0597">Phosphoprotein</keyword>
<dbReference type="SUPFAM" id="SSF52172">
    <property type="entry name" value="CheY-like"/>
    <property type="match status" value="1"/>
</dbReference>
<protein>
    <submittedName>
        <fullName evidence="5">Response regulator transcription factor</fullName>
    </submittedName>
</protein>
<dbReference type="GO" id="GO:0003677">
    <property type="term" value="F:DNA binding"/>
    <property type="evidence" value="ECO:0007669"/>
    <property type="project" value="UniProtKB-KW"/>
</dbReference>
<dbReference type="SUPFAM" id="SSF46894">
    <property type="entry name" value="C-terminal effector domain of the bipartite response regulators"/>
    <property type="match status" value="1"/>
</dbReference>
<dbReference type="SMART" id="SM00421">
    <property type="entry name" value="HTH_LUXR"/>
    <property type="match status" value="1"/>
</dbReference>
<dbReference type="PROSITE" id="PS50110">
    <property type="entry name" value="RESPONSE_REGULATORY"/>
    <property type="match status" value="1"/>
</dbReference>
<evidence type="ECO:0000256" key="1">
    <source>
        <dbReference type="ARBA" id="ARBA00023125"/>
    </source>
</evidence>
<evidence type="ECO:0000259" key="4">
    <source>
        <dbReference type="PROSITE" id="PS50110"/>
    </source>
</evidence>
<name>A0AAU7ZSV0_9BACT</name>
<dbReference type="AlphaFoldDB" id="A0AAU7ZSV0"/>
<sequence length="204" mass="22140">MSPSIRVVLAEDQAMVLGALSALLELEADISVIATTANGRDAAEAVARLKPDVLVTDIEMPQMTGLELAATLRTNHPNVRTIILTTFARPGYLRRALDAGARGYLLKDRPAKELADAVRRVHRGMRVVDPALAAEAWNAELDPLTDRERQILQRAGDGRSSTEIATELHLSEGTVRNYLSEAIAKLGASNRVDAARIARTKGWL</sequence>
<evidence type="ECO:0000256" key="2">
    <source>
        <dbReference type="PROSITE-ProRule" id="PRU00169"/>
    </source>
</evidence>
<dbReference type="PROSITE" id="PS50043">
    <property type="entry name" value="HTH_LUXR_2"/>
    <property type="match status" value="1"/>
</dbReference>
<dbReference type="SMART" id="SM00448">
    <property type="entry name" value="REC"/>
    <property type="match status" value="1"/>
</dbReference>
<dbReference type="Gene3D" id="3.40.50.2300">
    <property type="match status" value="1"/>
</dbReference>
<evidence type="ECO:0000313" key="5">
    <source>
        <dbReference type="EMBL" id="XCB34002.1"/>
    </source>
</evidence>
<dbReference type="InterPro" id="IPR016032">
    <property type="entry name" value="Sig_transdc_resp-reg_C-effctor"/>
</dbReference>
<dbReference type="PANTHER" id="PTHR43214:SF42">
    <property type="entry name" value="TRANSCRIPTIONAL REGULATORY PROTEIN DESR"/>
    <property type="match status" value="1"/>
</dbReference>
<dbReference type="PRINTS" id="PR00038">
    <property type="entry name" value="HTHLUXR"/>
</dbReference>
<gene>
    <name evidence="5" type="ORF">RBB77_03665</name>
</gene>
<dbReference type="InterPro" id="IPR011006">
    <property type="entry name" value="CheY-like_superfamily"/>
</dbReference>
<feature type="modified residue" description="4-aspartylphosphate" evidence="2">
    <location>
        <position position="57"/>
    </location>
</feature>
<dbReference type="InterPro" id="IPR039420">
    <property type="entry name" value="WalR-like"/>
</dbReference>
<dbReference type="InterPro" id="IPR001789">
    <property type="entry name" value="Sig_transdc_resp-reg_receiver"/>
</dbReference>
<dbReference type="CDD" id="cd19930">
    <property type="entry name" value="REC_DesR-like"/>
    <property type="match status" value="1"/>
</dbReference>
<keyword evidence="1" id="KW-0238">DNA-binding</keyword>